<evidence type="ECO:0000313" key="2">
    <source>
        <dbReference type="EMBL" id="KYC39591.1"/>
    </source>
</evidence>
<comment type="caution">
    <text evidence="2">The sequence shown here is derived from an EMBL/GenBank/DDBJ whole genome shotgun (WGS) entry which is preliminary data.</text>
</comment>
<name>A0A139X4F5_9CYAN</name>
<dbReference type="AlphaFoldDB" id="A0A139X4F5"/>
<keyword evidence="1" id="KW-0472">Membrane</keyword>
<feature type="transmembrane region" description="Helical" evidence="1">
    <location>
        <begin position="177"/>
        <end position="200"/>
    </location>
</feature>
<gene>
    <name evidence="2" type="ORF">WA1_03945</name>
</gene>
<feature type="transmembrane region" description="Helical" evidence="1">
    <location>
        <begin position="62"/>
        <end position="87"/>
    </location>
</feature>
<keyword evidence="1" id="KW-1133">Transmembrane helix</keyword>
<evidence type="ECO:0000256" key="1">
    <source>
        <dbReference type="SAM" id="Phobius"/>
    </source>
</evidence>
<keyword evidence="3" id="KW-1185">Reference proteome</keyword>
<dbReference type="EMBL" id="ANNX02000034">
    <property type="protein sequence ID" value="KYC39591.1"/>
    <property type="molecule type" value="Genomic_DNA"/>
</dbReference>
<feature type="transmembrane region" description="Helical" evidence="1">
    <location>
        <begin position="136"/>
        <end position="157"/>
    </location>
</feature>
<feature type="transmembrane region" description="Helical" evidence="1">
    <location>
        <begin position="32"/>
        <end position="50"/>
    </location>
</feature>
<organism evidence="2 3">
    <name type="scientific">Scytonema hofmannii PCC 7110</name>
    <dbReference type="NCBI Taxonomy" id="128403"/>
    <lineage>
        <taxon>Bacteria</taxon>
        <taxon>Bacillati</taxon>
        <taxon>Cyanobacteriota</taxon>
        <taxon>Cyanophyceae</taxon>
        <taxon>Nostocales</taxon>
        <taxon>Scytonemataceae</taxon>
        <taxon>Scytonema</taxon>
    </lineage>
</organism>
<keyword evidence="1" id="KW-0812">Transmembrane</keyword>
<proteinExistence type="predicted"/>
<feature type="transmembrane region" description="Helical" evidence="1">
    <location>
        <begin position="99"/>
        <end position="124"/>
    </location>
</feature>
<evidence type="ECO:0000313" key="3">
    <source>
        <dbReference type="Proteomes" id="UP000076925"/>
    </source>
</evidence>
<reference evidence="2 3" key="1">
    <citation type="journal article" date="2013" name="Genome Biol. Evol.">
        <title>Genomes of Stigonematalean cyanobacteria (subsection V) and the evolution of oxygenic photosynthesis from prokaryotes to plastids.</title>
        <authorList>
            <person name="Dagan T."/>
            <person name="Roettger M."/>
            <person name="Stucken K."/>
            <person name="Landan G."/>
            <person name="Koch R."/>
            <person name="Major P."/>
            <person name="Gould S.B."/>
            <person name="Goremykin V.V."/>
            <person name="Rippka R."/>
            <person name="Tandeau de Marsac N."/>
            <person name="Gugger M."/>
            <person name="Lockhart P.J."/>
            <person name="Allen J.F."/>
            <person name="Brune I."/>
            <person name="Maus I."/>
            <person name="Puhler A."/>
            <person name="Martin W.F."/>
        </authorList>
    </citation>
    <scope>NUCLEOTIDE SEQUENCE [LARGE SCALE GENOMIC DNA]</scope>
    <source>
        <strain evidence="2 3">PCC 7110</strain>
    </source>
</reference>
<dbReference type="Proteomes" id="UP000076925">
    <property type="component" value="Unassembled WGS sequence"/>
</dbReference>
<sequence length="218" mass="23709">MSVSLTLFLIFTKVLNNIRPALEYNSRVTIVYLTFAVPGTLIGLAQWLVIRKKVPRMSPWWILTNIPGLYVGMMISYLGFFVGIMIFAYEKDLSNVKPFASGSVIGGVGGAVGGAMGGIITGIAQSLVLARKVLLTRFWIVWILTSIVAWVISWSIGWALAFVNSSRNASVGIDSEVVFWAIFGVISGFLNGAVTGKVLVWALRRSRMDGIAGTAHHI</sequence>
<accession>A0A139X4F5</accession>
<protein>
    <submittedName>
        <fullName evidence="2">Uncharacterized protein</fullName>
    </submittedName>
</protein>